<dbReference type="AlphaFoldDB" id="A0A4Y8KLR9"/>
<reference evidence="1 2" key="1">
    <citation type="submission" date="2019-03" db="EMBL/GenBank/DDBJ databases">
        <title>Genomics of glacier-inhabiting Cryobacterium strains.</title>
        <authorList>
            <person name="Liu Q."/>
            <person name="Xin Y.-H."/>
        </authorList>
    </citation>
    <scope>NUCLEOTIDE SEQUENCE [LARGE SCALE GENOMIC DNA]</scope>
    <source>
        <strain evidence="1 2">CGMCC 1.4292</strain>
    </source>
</reference>
<evidence type="ECO:0000313" key="1">
    <source>
        <dbReference type="EMBL" id="TFD75984.1"/>
    </source>
</evidence>
<dbReference type="EMBL" id="SOHQ01000041">
    <property type="protein sequence ID" value="TFD75984.1"/>
    <property type="molecule type" value="Genomic_DNA"/>
</dbReference>
<accession>A0A4Y8KLR9</accession>
<dbReference type="Proteomes" id="UP000298218">
    <property type="component" value="Unassembled WGS sequence"/>
</dbReference>
<comment type="caution">
    <text evidence="1">The sequence shown here is derived from an EMBL/GenBank/DDBJ whole genome shotgun (WGS) entry which is preliminary data.</text>
</comment>
<evidence type="ECO:0000313" key="2">
    <source>
        <dbReference type="Proteomes" id="UP000298218"/>
    </source>
</evidence>
<name>A0A4Y8KLR9_9MICO</name>
<dbReference type="RefSeq" id="WP_134172943.1">
    <property type="nucleotide sequence ID" value="NZ_SODI01000001.1"/>
</dbReference>
<gene>
    <name evidence="1" type="ORF">E3T53_14445</name>
</gene>
<protein>
    <submittedName>
        <fullName evidence="1">Uncharacterized protein</fullName>
    </submittedName>
</protein>
<keyword evidence="2" id="KW-1185">Reference proteome</keyword>
<proteinExistence type="predicted"/>
<organism evidence="1 2">
    <name type="scientific">Cryobacterium psychrophilum</name>
    <dbReference type="NCBI Taxonomy" id="41988"/>
    <lineage>
        <taxon>Bacteria</taxon>
        <taxon>Bacillati</taxon>
        <taxon>Actinomycetota</taxon>
        <taxon>Actinomycetes</taxon>
        <taxon>Micrococcales</taxon>
        <taxon>Microbacteriaceae</taxon>
        <taxon>Cryobacterium</taxon>
    </lineage>
</organism>
<dbReference type="OrthoDB" id="5148242at2"/>
<sequence>MKIQKIIAAASVALLMSGLGASAAYADNSGHKQDSDTVVISGQQLGPKDGLRLVTESYAITPGGDPVGANYPTTATATGDPMPQLVWGSSYAFSNEILYTSYKGYAKAAANVYNGERIVRVCFWWTQASRTSPTTCANATFSGGSWYASPEEIAVFDDSLDSNAPQTIFNIQTSRIDPRG</sequence>